<evidence type="ECO:0000256" key="6">
    <source>
        <dbReference type="ARBA" id="ARBA00022884"/>
    </source>
</evidence>
<keyword evidence="8" id="KW-0539">Nucleus</keyword>
<dbReference type="GO" id="GO:0000398">
    <property type="term" value="P:mRNA splicing, via spliceosome"/>
    <property type="evidence" value="ECO:0007669"/>
    <property type="project" value="TreeGrafter"/>
</dbReference>
<dbReference type="PANTHER" id="PTHR10701:SF0">
    <property type="entry name" value="SMALL NUCLEAR RIBONUCLEOPROTEIN-ASSOCIATED PROTEIN B"/>
    <property type="match status" value="1"/>
</dbReference>
<protein>
    <recommendedName>
        <fullName evidence="10">Sm protein B</fullName>
    </recommendedName>
</protein>
<dbReference type="EMBL" id="CU928171">
    <property type="protein sequence ID" value="CAR24683.1"/>
    <property type="molecule type" value="Genomic_DNA"/>
</dbReference>
<dbReference type="GO" id="GO:0005682">
    <property type="term" value="C:U5 snRNP"/>
    <property type="evidence" value="ECO:0007669"/>
    <property type="project" value="TreeGrafter"/>
</dbReference>
<dbReference type="InterPro" id="IPR050914">
    <property type="entry name" value="snRNP_SmB/NAA38-like"/>
</dbReference>
<dbReference type="GO" id="GO:0071013">
    <property type="term" value="C:catalytic step 2 spliceosome"/>
    <property type="evidence" value="ECO:0007669"/>
    <property type="project" value="TreeGrafter"/>
</dbReference>
<dbReference type="RefSeq" id="XP_002555120.1">
    <property type="nucleotide sequence ID" value="XM_002555074.1"/>
</dbReference>
<dbReference type="Proteomes" id="UP000002036">
    <property type="component" value="Chromosome G"/>
</dbReference>
<comment type="subcellular location">
    <subcellularLocation>
        <location evidence="2">Cytoplasm</location>
    </subcellularLocation>
    <subcellularLocation>
        <location evidence="1">Nucleus</location>
    </subcellularLocation>
</comment>
<dbReference type="InterPro" id="IPR010920">
    <property type="entry name" value="LSM_dom_sf"/>
</dbReference>
<feature type="compositionally biased region" description="Pro residues" evidence="11">
    <location>
        <begin position="179"/>
        <end position="192"/>
    </location>
</feature>
<gene>
    <name evidence="13" type="ordered locus">KLTH0G01804g</name>
</gene>
<organism evidence="13 14">
    <name type="scientific">Lachancea thermotolerans (strain ATCC 56472 / CBS 6340 / NRRL Y-8284)</name>
    <name type="common">Yeast</name>
    <name type="synonym">Kluyveromyces thermotolerans</name>
    <dbReference type="NCBI Taxonomy" id="559295"/>
    <lineage>
        <taxon>Eukaryota</taxon>
        <taxon>Fungi</taxon>
        <taxon>Dikarya</taxon>
        <taxon>Ascomycota</taxon>
        <taxon>Saccharomycotina</taxon>
        <taxon>Saccharomycetes</taxon>
        <taxon>Saccharomycetales</taxon>
        <taxon>Saccharomycetaceae</taxon>
        <taxon>Lachancea</taxon>
    </lineage>
</organism>
<feature type="domain" description="Sm" evidence="12">
    <location>
        <begin position="37"/>
        <end position="128"/>
    </location>
</feature>
<dbReference type="GO" id="GO:0005686">
    <property type="term" value="C:U2 snRNP"/>
    <property type="evidence" value="ECO:0007669"/>
    <property type="project" value="TreeGrafter"/>
</dbReference>
<dbReference type="InParanoid" id="C5DLM2"/>
<keyword evidence="14" id="KW-1185">Reference proteome</keyword>
<dbReference type="KEGG" id="lth:KLTH0G01804g"/>
<dbReference type="GO" id="GO:0005687">
    <property type="term" value="C:U4 snRNP"/>
    <property type="evidence" value="ECO:0007669"/>
    <property type="project" value="TreeGrafter"/>
</dbReference>
<dbReference type="FunCoup" id="C5DLM2">
    <property type="interactions" value="455"/>
</dbReference>
<dbReference type="eggNOG" id="KOG3168">
    <property type="taxonomic scope" value="Eukaryota"/>
</dbReference>
<evidence type="ECO:0000256" key="10">
    <source>
        <dbReference type="ARBA" id="ARBA00041355"/>
    </source>
</evidence>
<keyword evidence="6" id="KW-0694">RNA-binding</keyword>
<evidence type="ECO:0000256" key="2">
    <source>
        <dbReference type="ARBA" id="ARBA00004496"/>
    </source>
</evidence>
<dbReference type="GO" id="GO:0070990">
    <property type="term" value="F:snRNP binding"/>
    <property type="evidence" value="ECO:0007669"/>
    <property type="project" value="TreeGrafter"/>
</dbReference>
<dbReference type="GO" id="GO:0003723">
    <property type="term" value="F:RNA binding"/>
    <property type="evidence" value="ECO:0007669"/>
    <property type="project" value="UniProtKB-KW"/>
</dbReference>
<comment type="similarity">
    <text evidence="3">Belongs to the snRNP SmB/SmN family.</text>
</comment>
<feature type="region of interest" description="Disordered" evidence="11">
    <location>
        <begin position="127"/>
        <end position="192"/>
    </location>
</feature>
<evidence type="ECO:0000313" key="14">
    <source>
        <dbReference type="Proteomes" id="UP000002036"/>
    </source>
</evidence>
<dbReference type="PANTHER" id="PTHR10701">
    <property type="entry name" value="SMALL NUCLEAR RIBONUCLEOPROTEIN-ASSOCIATED PROTEIN B AND N"/>
    <property type="match status" value="1"/>
</dbReference>
<accession>C5DLM2</accession>
<proteinExistence type="inferred from homology"/>
<dbReference type="SUPFAM" id="SSF50182">
    <property type="entry name" value="Sm-like ribonucleoproteins"/>
    <property type="match status" value="1"/>
</dbReference>
<evidence type="ECO:0000259" key="12">
    <source>
        <dbReference type="PROSITE" id="PS52002"/>
    </source>
</evidence>
<feature type="compositionally biased region" description="Basic and acidic residues" evidence="11">
    <location>
        <begin position="131"/>
        <end position="143"/>
    </location>
</feature>
<evidence type="ECO:0000256" key="4">
    <source>
        <dbReference type="ARBA" id="ARBA00022490"/>
    </source>
</evidence>
<dbReference type="GO" id="GO:0046540">
    <property type="term" value="C:U4/U6 x U5 tri-snRNP complex"/>
    <property type="evidence" value="ECO:0007669"/>
    <property type="project" value="TreeGrafter"/>
</dbReference>
<reference evidence="13 14" key="1">
    <citation type="journal article" date="2009" name="Genome Res.">
        <title>Comparative genomics of protoploid Saccharomycetaceae.</title>
        <authorList>
            <consortium name="The Genolevures Consortium"/>
            <person name="Souciet J.-L."/>
            <person name="Dujon B."/>
            <person name="Gaillardin C."/>
            <person name="Johnston M."/>
            <person name="Baret P.V."/>
            <person name="Cliften P."/>
            <person name="Sherman D.J."/>
            <person name="Weissenbach J."/>
            <person name="Westhof E."/>
            <person name="Wincker P."/>
            <person name="Jubin C."/>
            <person name="Poulain J."/>
            <person name="Barbe V."/>
            <person name="Segurens B."/>
            <person name="Artiguenave F."/>
            <person name="Anthouard V."/>
            <person name="Vacherie B."/>
            <person name="Val M.-E."/>
            <person name="Fulton R.S."/>
            <person name="Minx P."/>
            <person name="Wilson R."/>
            <person name="Durrens P."/>
            <person name="Jean G."/>
            <person name="Marck C."/>
            <person name="Martin T."/>
            <person name="Nikolski M."/>
            <person name="Rolland T."/>
            <person name="Seret M.-L."/>
            <person name="Casaregola S."/>
            <person name="Despons L."/>
            <person name="Fairhead C."/>
            <person name="Fischer G."/>
            <person name="Lafontaine I."/>
            <person name="Leh V."/>
            <person name="Lemaire M."/>
            <person name="de Montigny J."/>
            <person name="Neuveglise C."/>
            <person name="Thierry A."/>
            <person name="Blanc-Lenfle I."/>
            <person name="Bleykasten C."/>
            <person name="Diffels J."/>
            <person name="Fritsch E."/>
            <person name="Frangeul L."/>
            <person name="Goeffon A."/>
            <person name="Jauniaux N."/>
            <person name="Kachouri-Lafond R."/>
            <person name="Payen C."/>
            <person name="Potier S."/>
            <person name="Pribylova L."/>
            <person name="Ozanne C."/>
            <person name="Richard G.-F."/>
            <person name="Sacerdot C."/>
            <person name="Straub M.-L."/>
            <person name="Talla E."/>
        </authorList>
    </citation>
    <scope>NUCLEOTIDE SEQUENCE [LARGE SCALE GENOMIC DNA]</scope>
    <source>
        <strain evidence="14">ATCC 56472 / CBS 6340 / NRRL Y-8284</strain>
    </source>
</reference>
<sequence length="192" mass="21649">MWGFDVYYPHLRIFSQFQMNLNSYRSRGRPEMSVKVGHKSKLADLLRYRIRAVTNDGKAFVGELLAFDAHMNLVLAECVEHRIPSTQVQSLKAKAKEVDAQPKIETRTLGLVVLRGDQVLTTVVESGPTMSKRERAVAHDRKQAQLNKHKRKGKGVVRPGASNNAVAPAPGFQRTSQPQPRPFQPPPGFRRR</sequence>
<dbReference type="SMART" id="SM00651">
    <property type="entry name" value="Sm"/>
    <property type="match status" value="1"/>
</dbReference>
<keyword evidence="5" id="KW-0507">mRNA processing</keyword>
<keyword evidence="9" id="KW-0687">Ribonucleoprotein</keyword>
<evidence type="ECO:0000256" key="8">
    <source>
        <dbReference type="ARBA" id="ARBA00023242"/>
    </source>
</evidence>
<evidence type="ECO:0000256" key="11">
    <source>
        <dbReference type="SAM" id="MobiDB-lite"/>
    </source>
</evidence>
<dbReference type="PROSITE" id="PS52002">
    <property type="entry name" value="SM"/>
    <property type="match status" value="1"/>
</dbReference>
<dbReference type="GO" id="GO:0005737">
    <property type="term" value="C:cytoplasm"/>
    <property type="evidence" value="ECO:0007669"/>
    <property type="project" value="UniProtKB-SubCell"/>
</dbReference>
<evidence type="ECO:0000256" key="7">
    <source>
        <dbReference type="ARBA" id="ARBA00023187"/>
    </source>
</evidence>
<evidence type="ECO:0000256" key="5">
    <source>
        <dbReference type="ARBA" id="ARBA00022664"/>
    </source>
</evidence>
<evidence type="ECO:0000256" key="1">
    <source>
        <dbReference type="ARBA" id="ARBA00004123"/>
    </source>
</evidence>
<dbReference type="OrthoDB" id="2020720at2759"/>
<dbReference type="OMA" id="VRKFQPP"/>
<dbReference type="InterPro" id="IPR047575">
    <property type="entry name" value="Sm"/>
</dbReference>
<keyword evidence="7" id="KW-0508">mRNA splicing</keyword>
<dbReference type="GO" id="GO:0005685">
    <property type="term" value="C:U1 snRNP"/>
    <property type="evidence" value="ECO:0007669"/>
    <property type="project" value="TreeGrafter"/>
</dbReference>
<dbReference type="GO" id="GO:0071004">
    <property type="term" value="C:U2-type prespliceosome"/>
    <property type="evidence" value="ECO:0007669"/>
    <property type="project" value="TreeGrafter"/>
</dbReference>
<dbReference type="GeneID" id="8293378"/>
<evidence type="ECO:0000256" key="9">
    <source>
        <dbReference type="ARBA" id="ARBA00023274"/>
    </source>
</evidence>
<evidence type="ECO:0000313" key="13">
    <source>
        <dbReference type="EMBL" id="CAR24683.1"/>
    </source>
</evidence>
<dbReference type="InterPro" id="IPR001163">
    <property type="entry name" value="Sm_dom_euk/arc"/>
</dbReference>
<dbReference type="CDD" id="cd01717">
    <property type="entry name" value="Sm_B"/>
    <property type="match status" value="1"/>
</dbReference>
<dbReference type="Pfam" id="PF01423">
    <property type="entry name" value="LSM"/>
    <property type="match status" value="1"/>
</dbReference>
<dbReference type="Gene3D" id="2.30.30.100">
    <property type="match status" value="1"/>
</dbReference>
<name>C5DLM2_LACTC</name>
<dbReference type="AlphaFoldDB" id="C5DLM2"/>
<dbReference type="STRING" id="559295.C5DLM2"/>
<keyword evidence="4" id="KW-0963">Cytoplasm</keyword>
<evidence type="ECO:0000256" key="3">
    <source>
        <dbReference type="ARBA" id="ARBA00009123"/>
    </source>
</evidence>
<dbReference type="HOGENOM" id="CLU_076902_1_2_1"/>